<keyword evidence="2" id="KW-1185">Reference proteome</keyword>
<dbReference type="EMBL" id="AQGV01000012">
    <property type="protein sequence ID" value="MBE0367640.1"/>
    <property type="molecule type" value="Genomic_DNA"/>
</dbReference>
<accession>A0ABR9EBL6</accession>
<comment type="caution">
    <text evidence="1">The sequence shown here is derived from an EMBL/GenBank/DDBJ whole genome shotgun (WGS) entry which is preliminary data.</text>
</comment>
<protein>
    <submittedName>
        <fullName evidence="1">Uncharacterized protein</fullName>
    </submittedName>
</protein>
<proteinExistence type="predicted"/>
<organism evidence="1 2">
    <name type="scientific">Pseudoalteromonas aurantia 208</name>
    <dbReference type="NCBI Taxonomy" id="1314867"/>
    <lineage>
        <taxon>Bacteria</taxon>
        <taxon>Pseudomonadati</taxon>
        <taxon>Pseudomonadota</taxon>
        <taxon>Gammaproteobacteria</taxon>
        <taxon>Alteromonadales</taxon>
        <taxon>Pseudoalteromonadaceae</taxon>
        <taxon>Pseudoalteromonas</taxon>
    </lineage>
</organism>
<name>A0ABR9EBL6_9GAMM</name>
<evidence type="ECO:0000313" key="2">
    <source>
        <dbReference type="Proteomes" id="UP000615755"/>
    </source>
</evidence>
<dbReference type="Proteomes" id="UP000615755">
    <property type="component" value="Unassembled WGS sequence"/>
</dbReference>
<gene>
    <name evidence="1" type="ORF">PAUR_a1040</name>
</gene>
<sequence>MKVMLIRKGVLYQPDQNSDYASGPTNPLTPLLYAIGIKMESVFCAGHKTRID</sequence>
<evidence type="ECO:0000313" key="1">
    <source>
        <dbReference type="EMBL" id="MBE0367640.1"/>
    </source>
</evidence>
<reference evidence="1 2" key="1">
    <citation type="submission" date="2015-03" db="EMBL/GenBank/DDBJ databases">
        <title>Genome sequence of Pseudoalteromonas aurantia.</title>
        <authorList>
            <person name="Xie B.-B."/>
            <person name="Rong J.-C."/>
            <person name="Qin Q.-L."/>
            <person name="Zhang Y.-Z."/>
        </authorList>
    </citation>
    <scope>NUCLEOTIDE SEQUENCE [LARGE SCALE GENOMIC DNA]</scope>
    <source>
        <strain evidence="1 2">208</strain>
    </source>
</reference>